<dbReference type="SUPFAM" id="SSF56784">
    <property type="entry name" value="HAD-like"/>
    <property type="match status" value="1"/>
</dbReference>
<dbReference type="InterPro" id="IPR036412">
    <property type="entry name" value="HAD-like_sf"/>
</dbReference>
<dbReference type="Gene3D" id="1.10.150.240">
    <property type="entry name" value="Putative phosphatase, domain 2"/>
    <property type="match status" value="1"/>
</dbReference>
<dbReference type="InterPro" id="IPR023214">
    <property type="entry name" value="HAD_sf"/>
</dbReference>
<reference evidence="1 2" key="1">
    <citation type="journal article" date="2017" name="Mol. Ecol.">
        <title>Comparative and population genomic landscape of Phellinus noxius: A hypervariable fungus causing root rot in trees.</title>
        <authorList>
            <person name="Chung C.L."/>
            <person name="Lee T.J."/>
            <person name="Akiba M."/>
            <person name="Lee H.H."/>
            <person name="Kuo T.H."/>
            <person name="Liu D."/>
            <person name="Ke H.M."/>
            <person name="Yokoi T."/>
            <person name="Roa M.B."/>
            <person name="Lu M.J."/>
            <person name="Chang Y.Y."/>
            <person name="Ann P.J."/>
            <person name="Tsai J.N."/>
            <person name="Chen C.Y."/>
            <person name="Tzean S.S."/>
            <person name="Ota Y."/>
            <person name="Hattori T."/>
            <person name="Sahashi N."/>
            <person name="Liou R.F."/>
            <person name="Kikuchi T."/>
            <person name="Tsai I.J."/>
        </authorList>
    </citation>
    <scope>NUCLEOTIDE SEQUENCE [LARGE SCALE GENOMIC DNA]</scope>
    <source>
        <strain evidence="1 2">FFPRI411160</strain>
    </source>
</reference>
<dbReference type="InterPro" id="IPR023198">
    <property type="entry name" value="PGP-like_dom2"/>
</dbReference>
<dbReference type="OrthoDB" id="1694274at2759"/>
<evidence type="ECO:0000313" key="1">
    <source>
        <dbReference type="EMBL" id="PAV23609.1"/>
    </source>
</evidence>
<dbReference type="InterPro" id="IPR006439">
    <property type="entry name" value="HAD-SF_hydro_IA"/>
</dbReference>
<dbReference type="SFLD" id="SFLDS00003">
    <property type="entry name" value="Haloacid_Dehalogenase"/>
    <property type="match status" value="1"/>
</dbReference>
<dbReference type="InterPro" id="IPR052898">
    <property type="entry name" value="ACAD10-like"/>
</dbReference>
<dbReference type="PANTHER" id="PTHR47829:SF1">
    <property type="entry name" value="HAD FAMILY PHOSPHATASE"/>
    <property type="match status" value="1"/>
</dbReference>
<dbReference type="CDD" id="cd02603">
    <property type="entry name" value="HAD_sEH-N_like"/>
    <property type="match status" value="1"/>
</dbReference>
<organism evidence="1 2">
    <name type="scientific">Pyrrhoderma noxium</name>
    <dbReference type="NCBI Taxonomy" id="2282107"/>
    <lineage>
        <taxon>Eukaryota</taxon>
        <taxon>Fungi</taxon>
        <taxon>Dikarya</taxon>
        <taxon>Basidiomycota</taxon>
        <taxon>Agaricomycotina</taxon>
        <taxon>Agaricomycetes</taxon>
        <taxon>Hymenochaetales</taxon>
        <taxon>Hymenochaetaceae</taxon>
        <taxon>Pyrrhoderma</taxon>
    </lineage>
</organism>
<sequence>MSSPNLKAVIFDIGGVVVRSPLIAIAAFEEELGLPPNYINISISRGGQQGAWQRFERGEITLFPFYDSFGQELSDTARNNPLYAEYCKLRNRECPKLPENLSIDGRELFGRMMRESTVYDQHVVGAIHRIKAARKWRVIALTNNYSKSEHTIIGDENGDAASAPPRDRYPNFSVETELAFLGWSEGATPPKLRALFDDFCDSSELGMRKPDPEFYLLACKRNRVQPQDCVFLDDLGMNLKVAQRLGMETIHVPIGGV</sequence>
<dbReference type="NCBIfam" id="TIGR01509">
    <property type="entry name" value="HAD-SF-IA-v3"/>
    <property type="match status" value="1"/>
</dbReference>
<dbReference type="PANTHER" id="PTHR47829">
    <property type="entry name" value="HYDROLASE, PUTATIVE (AFU_ORTHOLOGUE AFUA_1G12880)-RELATED"/>
    <property type="match status" value="1"/>
</dbReference>
<dbReference type="GO" id="GO:0016791">
    <property type="term" value="F:phosphatase activity"/>
    <property type="evidence" value="ECO:0007669"/>
    <property type="project" value="UniProtKB-ARBA"/>
</dbReference>
<dbReference type="AlphaFoldDB" id="A0A286UVI4"/>
<dbReference type="InParanoid" id="A0A286UVI4"/>
<accession>A0A286UVI4</accession>
<comment type="caution">
    <text evidence="1">The sequence shown here is derived from an EMBL/GenBank/DDBJ whole genome shotgun (WGS) entry which is preliminary data.</text>
</comment>
<dbReference type="Pfam" id="PF00702">
    <property type="entry name" value="Hydrolase"/>
    <property type="match status" value="1"/>
</dbReference>
<gene>
    <name evidence="1" type="ORF">PNOK_0067700</name>
</gene>
<proteinExistence type="predicted"/>
<protein>
    <submittedName>
        <fullName evidence="1">HAD</fullName>
    </submittedName>
</protein>
<dbReference type="Gene3D" id="3.40.50.1000">
    <property type="entry name" value="HAD superfamily/HAD-like"/>
    <property type="match status" value="1"/>
</dbReference>
<dbReference type="EMBL" id="NBII01000001">
    <property type="protein sequence ID" value="PAV23609.1"/>
    <property type="molecule type" value="Genomic_DNA"/>
</dbReference>
<dbReference type="Proteomes" id="UP000217199">
    <property type="component" value="Unassembled WGS sequence"/>
</dbReference>
<evidence type="ECO:0000313" key="2">
    <source>
        <dbReference type="Proteomes" id="UP000217199"/>
    </source>
</evidence>
<name>A0A286UVI4_9AGAM</name>
<dbReference type="SFLD" id="SFLDG01129">
    <property type="entry name" value="C1.5:_HAD__Beta-PGM__Phosphata"/>
    <property type="match status" value="1"/>
</dbReference>
<keyword evidence="2" id="KW-1185">Reference proteome</keyword>
<dbReference type="STRING" id="2282107.A0A286UVI4"/>